<evidence type="ECO:0000256" key="2">
    <source>
        <dbReference type="ARBA" id="ARBA00022692"/>
    </source>
</evidence>
<gene>
    <name evidence="6" type="ORF">MIZ03_2502</name>
</gene>
<evidence type="ECO:0000313" key="7">
    <source>
        <dbReference type="Proteomes" id="UP000824366"/>
    </source>
</evidence>
<feature type="transmembrane region" description="Helical" evidence="5">
    <location>
        <begin position="126"/>
        <end position="148"/>
    </location>
</feature>
<comment type="subcellular location">
    <subcellularLocation>
        <location evidence="1">Cell membrane</location>
        <topology evidence="1">Multi-pass membrane protein</topology>
    </subcellularLocation>
</comment>
<dbReference type="SUPFAM" id="SSF90123">
    <property type="entry name" value="ABC transporter transmembrane region"/>
    <property type="match status" value="1"/>
</dbReference>
<evidence type="ECO:0000256" key="4">
    <source>
        <dbReference type="ARBA" id="ARBA00023136"/>
    </source>
</evidence>
<accession>A0ABM7MMX9</accession>
<keyword evidence="4 5" id="KW-0472">Membrane</keyword>
<organism evidence="6 7">
    <name type="scientific">Rhodoferax lithotrophicus</name>
    <dbReference type="NCBI Taxonomy" id="2798804"/>
    <lineage>
        <taxon>Bacteria</taxon>
        <taxon>Pseudomonadati</taxon>
        <taxon>Pseudomonadota</taxon>
        <taxon>Betaproteobacteria</taxon>
        <taxon>Burkholderiales</taxon>
        <taxon>Comamonadaceae</taxon>
        <taxon>Rhodoferax</taxon>
    </lineage>
</organism>
<evidence type="ECO:0000256" key="5">
    <source>
        <dbReference type="SAM" id="Phobius"/>
    </source>
</evidence>
<name>A0ABM7MMX9_9BURK</name>
<feature type="transmembrane region" description="Helical" evidence="5">
    <location>
        <begin position="154"/>
        <end position="174"/>
    </location>
</feature>
<keyword evidence="7" id="KW-1185">Reference proteome</keyword>
<dbReference type="InterPro" id="IPR036640">
    <property type="entry name" value="ABC1_TM_sf"/>
</dbReference>
<dbReference type="Proteomes" id="UP000824366">
    <property type="component" value="Chromosome"/>
</dbReference>
<dbReference type="EMBL" id="AP024238">
    <property type="protein sequence ID" value="BCO27613.1"/>
    <property type="molecule type" value="Genomic_DNA"/>
</dbReference>
<sequence length="267" mass="28727">MTTSHNGHTNTIHLASASIDSAAAAAFPASSISPTALAWALGFEAKLMDLPASELADAPAPLILLMNAQPELGLLMQANATEVTWVAANTQDPDQPALGSSKTNPAFDFKWFVPELLKHRKVWRDVLWASLLLQLLALGLPLFTQAIIDKVVVHRTQSTLIAIAIIVLATLNTLRTPSTNGDSTVDAAAMNLAQKVYLAVANPITPTYTFNGAGVGQVNTGHTLSDISATFARQRRRDAFFDFKKFNDPQPKTCKSRNKSHCKKIAA</sequence>
<dbReference type="RefSeq" id="WP_317134794.1">
    <property type="nucleotide sequence ID" value="NZ_AP024238.1"/>
</dbReference>
<evidence type="ECO:0000313" key="6">
    <source>
        <dbReference type="EMBL" id="BCO27613.1"/>
    </source>
</evidence>
<proteinExistence type="predicted"/>
<evidence type="ECO:0000256" key="1">
    <source>
        <dbReference type="ARBA" id="ARBA00004651"/>
    </source>
</evidence>
<keyword evidence="2 5" id="KW-0812">Transmembrane</keyword>
<keyword evidence="3 5" id="KW-1133">Transmembrane helix</keyword>
<evidence type="ECO:0000256" key="3">
    <source>
        <dbReference type="ARBA" id="ARBA00022989"/>
    </source>
</evidence>
<protein>
    <submittedName>
        <fullName evidence="6">Uncharacterized protein</fullName>
    </submittedName>
</protein>
<reference evidence="6 7" key="1">
    <citation type="journal article" date="2021" name="Microbiol. Spectr.">
        <title>A Single Bacterium Capable of Oxidation and Reduction of Iron at Circumneutral pH.</title>
        <authorList>
            <person name="Kato S."/>
            <person name="Ohkuma M."/>
        </authorList>
    </citation>
    <scope>NUCLEOTIDE SEQUENCE [LARGE SCALE GENOMIC DNA]</scope>
    <source>
        <strain evidence="6 7">MIZ03</strain>
    </source>
</reference>